<name>A0A6S6W2C8_9PLEO</name>
<protein>
    <submittedName>
        <fullName evidence="1">Uncharacterized protein</fullName>
    </submittedName>
</protein>
<organism evidence="1 2">
    <name type="scientific">Pyrenophora teres f. teres</name>
    <dbReference type="NCBI Taxonomy" id="97479"/>
    <lineage>
        <taxon>Eukaryota</taxon>
        <taxon>Fungi</taxon>
        <taxon>Dikarya</taxon>
        <taxon>Ascomycota</taxon>
        <taxon>Pezizomycotina</taxon>
        <taxon>Dothideomycetes</taxon>
        <taxon>Pleosporomycetidae</taxon>
        <taxon>Pleosporales</taxon>
        <taxon>Pleosporineae</taxon>
        <taxon>Pleosporaceae</taxon>
        <taxon>Pyrenophora</taxon>
    </lineage>
</organism>
<sequence>MNFALAQAQMDQIMTIFERQFDASVQRFQQHLKCHHPGIKKAVTELYRIKEYHEEDILPFDHAIQRYAQLSSRHLSNQIHARLPRELRNIIYSYIWTKDYLEKSVARMRLAVQGINHPPFGPLPHVIEPTYANPIVAREAMEAYYHCAAGIVDVFVAENPAWLPSILHGDVFN</sequence>
<dbReference type="EMBL" id="HG992981">
    <property type="protein sequence ID" value="CAE7174605.1"/>
    <property type="molecule type" value="Genomic_DNA"/>
</dbReference>
<accession>A0A6S6W2C8</accession>
<dbReference type="Proteomes" id="UP000472372">
    <property type="component" value="Chromosome 5"/>
</dbReference>
<evidence type="ECO:0000313" key="2">
    <source>
        <dbReference type="Proteomes" id="UP000472372"/>
    </source>
</evidence>
<proteinExistence type="predicted"/>
<gene>
    <name evidence="1" type="ORF">PTTW11_05660</name>
</gene>
<dbReference type="AlphaFoldDB" id="A0A6S6W2C8"/>
<reference evidence="1" key="1">
    <citation type="submission" date="2021-02" db="EMBL/GenBank/DDBJ databases">
        <authorList>
            <person name="Syme A R."/>
            <person name="Syme A R."/>
            <person name="Moolhuijzen P."/>
        </authorList>
    </citation>
    <scope>NUCLEOTIDE SEQUENCE</scope>
    <source>
        <strain evidence="1">W1-1</strain>
    </source>
</reference>
<evidence type="ECO:0000313" key="1">
    <source>
        <dbReference type="EMBL" id="CAE7174605.1"/>
    </source>
</evidence>